<name>A0A1T5CMM6_9SPHI</name>
<evidence type="ECO:0000313" key="1">
    <source>
        <dbReference type="EMBL" id="SKB60634.1"/>
    </source>
</evidence>
<proteinExistence type="predicted"/>
<dbReference type="EMBL" id="FUZF01000004">
    <property type="protein sequence ID" value="SKB60634.1"/>
    <property type="molecule type" value="Genomic_DNA"/>
</dbReference>
<organism evidence="1 2">
    <name type="scientific">Sphingobacterium nematocida</name>
    <dbReference type="NCBI Taxonomy" id="1513896"/>
    <lineage>
        <taxon>Bacteria</taxon>
        <taxon>Pseudomonadati</taxon>
        <taxon>Bacteroidota</taxon>
        <taxon>Sphingobacteriia</taxon>
        <taxon>Sphingobacteriales</taxon>
        <taxon>Sphingobacteriaceae</taxon>
        <taxon>Sphingobacterium</taxon>
    </lineage>
</organism>
<gene>
    <name evidence="1" type="ORF">SAMN05660841_01446</name>
</gene>
<sequence>MSNTKYLFFFL</sequence>
<reference evidence="2" key="1">
    <citation type="submission" date="2017-02" db="EMBL/GenBank/DDBJ databases">
        <authorList>
            <person name="Varghese N."/>
            <person name="Submissions S."/>
        </authorList>
    </citation>
    <scope>NUCLEOTIDE SEQUENCE [LARGE SCALE GENOMIC DNA]</scope>
    <source>
        <strain evidence="2">DSM 24091</strain>
    </source>
</reference>
<protein>
    <submittedName>
        <fullName evidence="1">Uncharacterized protein</fullName>
    </submittedName>
</protein>
<keyword evidence="2" id="KW-1185">Reference proteome</keyword>
<evidence type="ECO:0000313" key="2">
    <source>
        <dbReference type="Proteomes" id="UP000190150"/>
    </source>
</evidence>
<dbReference type="Proteomes" id="UP000190150">
    <property type="component" value="Unassembled WGS sequence"/>
</dbReference>
<accession>A0A1T5CMM6</accession>